<feature type="coiled-coil region" evidence="1">
    <location>
        <begin position="147"/>
        <end position="174"/>
    </location>
</feature>
<dbReference type="Proteomes" id="UP000194260">
    <property type="component" value="Chromosome"/>
</dbReference>
<sequence length="333" mass="38362">MLSDINPHLDKKHLIIKDVLCSLSKQNALRDKSGQFRLNGNIDKLKEVYVSSTDNASEDFRHKYSKIFLILSRIDREKNELSIDNLMEAIEEARAYIEDESNGYSTNFVNKFLKLYDHVVLEILQIKYMREIENKGENNNSETIKKLKEAQILAENASNSASKATKKINDMQKEYITILGIFASIVFAFVAGLTFSTSVLSNIHQASVYRLSFIVCLIGLFITNILHYLYAFIREIHFSKINQDFEKQKECAISLKSLKNGFCNSYIFRFNLLITCIMCAIFIYWRFFDMNTKNYIDQNTSKIHQRTEGNSTAGKGNDSIVEPNINKNNSNTQ</sequence>
<feature type="region of interest" description="Disordered" evidence="2">
    <location>
        <begin position="306"/>
        <end position="333"/>
    </location>
</feature>
<keyword evidence="1" id="KW-0175">Coiled coil</keyword>
<evidence type="ECO:0000256" key="3">
    <source>
        <dbReference type="SAM" id="Phobius"/>
    </source>
</evidence>
<feature type="transmembrane region" description="Helical" evidence="3">
    <location>
        <begin position="208"/>
        <end position="230"/>
    </location>
</feature>
<evidence type="ECO:0000256" key="2">
    <source>
        <dbReference type="SAM" id="MobiDB-lite"/>
    </source>
</evidence>
<dbReference type="KEGG" id="camy:CSUIS_0459"/>
<evidence type="ECO:0000256" key="1">
    <source>
        <dbReference type="SAM" id="Coils"/>
    </source>
</evidence>
<dbReference type="EMBL" id="CP018789">
    <property type="protein sequence ID" value="ARR00298.1"/>
    <property type="molecule type" value="Genomic_DNA"/>
</dbReference>
<name>A0A1X9SVJ5_9BACT</name>
<keyword evidence="3" id="KW-0472">Membrane</keyword>
<feature type="transmembrane region" description="Helical" evidence="3">
    <location>
        <begin position="175"/>
        <end position="196"/>
    </location>
</feature>
<reference evidence="5" key="1">
    <citation type="journal article" date="2017" name="Genome Biol. Evol.">
        <title>Comparative Genomic Analysis Identifies a Campylobacter Clade Deficient in Selenium Metabolism.</title>
        <authorList>
            <person name="Miller W.G."/>
            <person name="Yee E."/>
            <person name="Lopes B.S."/>
            <person name="Chapman M.H."/>
            <person name="Huynh S."/>
            <person name="Bono J.L."/>
            <person name="Parker C.T."/>
            <person name="Strachan N.J.C."/>
            <person name="Forbes K.J."/>
        </authorList>
    </citation>
    <scope>NUCLEOTIDE SEQUENCE [LARGE SCALE GENOMIC DNA]</scope>
    <source>
        <strain evidence="5">RM6137</strain>
    </source>
</reference>
<gene>
    <name evidence="4" type="ORF">CSUIS_0459</name>
</gene>
<evidence type="ECO:0000313" key="4">
    <source>
        <dbReference type="EMBL" id="ARR00298.1"/>
    </source>
</evidence>
<organism evidence="4 5">
    <name type="scientific">Campylobacter porcelli</name>
    <dbReference type="NCBI Taxonomy" id="1660073"/>
    <lineage>
        <taxon>Bacteria</taxon>
        <taxon>Pseudomonadati</taxon>
        <taxon>Campylobacterota</taxon>
        <taxon>Epsilonproteobacteria</taxon>
        <taxon>Campylobacterales</taxon>
        <taxon>Campylobacteraceae</taxon>
        <taxon>Campylobacter</taxon>
    </lineage>
</organism>
<evidence type="ECO:0000313" key="5">
    <source>
        <dbReference type="Proteomes" id="UP000194260"/>
    </source>
</evidence>
<keyword evidence="3" id="KW-1133">Transmembrane helix</keyword>
<protein>
    <submittedName>
        <fullName evidence="4">Putative membrane protein</fullName>
    </submittedName>
</protein>
<keyword evidence="3" id="KW-0812">Transmembrane</keyword>
<dbReference type="AlphaFoldDB" id="A0A1X9SVJ5"/>
<feature type="transmembrane region" description="Helical" evidence="3">
    <location>
        <begin position="266"/>
        <end position="285"/>
    </location>
</feature>
<proteinExistence type="predicted"/>
<dbReference type="RefSeq" id="WP_086296942.1">
    <property type="nucleotide sequence ID" value="NZ_CP018789.1"/>
</dbReference>
<accession>A0A1X9SVJ5</accession>